<feature type="region of interest" description="Disordered" evidence="5">
    <location>
        <begin position="168"/>
        <end position="228"/>
    </location>
</feature>
<name>A0ABR0BH96_PURLI</name>
<protein>
    <submittedName>
        <fullName evidence="8">Transcriptional regulator family: GATA type zinc finger</fullName>
    </submittedName>
</protein>
<organism evidence="8 9">
    <name type="scientific">Purpureocillium lilacinum</name>
    <name type="common">Paecilomyces lilacinus</name>
    <dbReference type="NCBI Taxonomy" id="33203"/>
    <lineage>
        <taxon>Eukaryota</taxon>
        <taxon>Fungi</taxon>
        <taxon>Dikarya</taxon>
        <taxon>Ascomycota</taxon>
        <taxon>Pezizomycotina</taxon>
        <taxon>Sordariomycetes</taxon>
        <taxon>Hypocreomycetidae</taxon>
        <taxon>Hypocreales</taxon>
        <taxon>Ophiocordycipitaceae</taxon>
        <taxon>Purpureocillium</taxon>
    </lineage>
</organism>
<dbReference type="Gene3D" id="3.30.450.20">
    <property type="entry name" value="PAS domain"/>
    <property type="match status" value="1"/>
</dbReference>
<dbReference type="InterPro" id="IPR035965">
    <property type="entry name" value="PAS-like_dom_sf"/>
</dbReference>
<evidence type="ECO:0000256" key="4">
    <source>
        <dbReference type="PROSITE-ProRule" id="PRU00094"/>
    </source>
</evidence>
<dbReference type="InterPro" id="IPR000014">
    <property type="entry name" value="PAS"/>
</dbReference>
<dbReference type="Pfam" id="PF00320">
    <property type="entry name" value="GATA"/>
    <property type="match status" value="1"/>
</dbReference>
<dbReference type="InterPro" id="IPR000679">
    <property type="entry name" value="Znf_GATA"/>
</dbReference>
<dbReference type="CDD" id="cd00130">
    <property type="entry name" value="PAS"/>
    <property type="match status" value="1"/>
</dbReference>
<dbReference type="PANTHER" id="PTHR47255:SF4">
    <property type="entry name" value="GATA ZINC FINGER DOMAIN-CONTAINING PROTEIN 12"/>
    <property type="match status" value="1"/>
</dbReference>
<dbReference type="PANTHER" id="PTHR47255">
    <property type="entry name" value="GATA TRANSCRIPTION FACTOR 22-RELATED"/>
    <property type="match status" value="1"/>
</dbReference>
<proteinExistence type="predicted"/>
<dbReference type="Proteomes" id="UP001287286">
    <property type="component" value="Unassembled WGS sequence"/>
</dbReference>
<keyword evidence="3" id="KW-0862">Zinc</keyword>
<evidence type="ECO:0000256" key="3">
    <source>
        <dbReference type="ARBA" id="ARBA00022833"/>
    </source>
</evidence>
<feature type="compositionally biased region" description="Polar residues" evidence="5">
    <location>
        <begin position="205"/>
        <end position="221"/>
    </location>
</feature>
<reference evidence="8 9" key="1">
    <citation type="journal article" date="2024" name="Microbiol. Resour. Announc.">
        <title>Genome annotations for the ascomycete fungi Trichoderma harzianum, Trichoderma aggressivum, and Purpureocillium lilacinum.</title>
        <authorList>
            <person name="Beijen E.P.W."/>
            <person name="Ohm R.A."/>
        </authorList>
    </citation>
    <scope>NUCLEOTIDE SEQUENCE [LARGE SCALE GENOMIC DNA]</scope>
    <source>
        <strain evidence="8 9">CBS 150709</strain>
    </source>
</reference>
<gene>
    <name evidence="8" type="ORF">Purlil1_12340</name>
</gene>
<dbReference type="Pfam" id="PF08447">
    <property type="entry name" value="PAS_3"/>
    <property type="match status" value="1"/>
</dbReference>
<feature type="domain" description="PAS" evidence="6">
    <location>
        <begin position="12"/>
        <end position="83"/>
    </location>
</feature>
<dbReference type="EMBL" id="JAWRVI010000099">
    <property type="protein sequence ID" value="KAK4077304.1"/>
    <property type="molecule type" value="Genomic_DNA"/>
</dbReference>
<keyword evidence="2 4" id="KW-0863">Zinc-finger</keyword>
<dbReference type="PROSITE" id="PS00344">
    <property type="entry name" value="GATA_ZN_FINGER_1"/>
    <property type="match status" value="1"/>
</dbReference>
<feature type="domain" description="GATA-type" evidence="7">
    <location>
        <begin position="303"/>
        <end position="336"/>
    </location>
</feature>
<dbReference type="SUPFAM" id="SSF55785">
    <property type="entry name" value="PYP-like sensor domain (PAS domain)"/>
    <property type="match status" value="1"/>
</dbReference>
<evidence type="ECO:0000259" key="6">
    <source>
        <dbReference type="PROSITE" id="PS50112"/>
    </source>
</evidence>
<keyword evidence="9" id="KW-1185">Reference proteome</keyword>
<dbReference type="InterPro" id="IPR013655">
    <property type="entry name" value="PAS_fold_3"/>
</dbReference>
<dbReference type="CDD" id="cd00202">
    <property type="entry name" value="ZnF_GATA"/>
    <property type="match status" value="1"/>
</dbReference>
<dbReference type="Gene3D" id="3.30.50.10">
    <property type="entry name" value="Erythroid Transcription Factor GATA-1, subunit A"/>
    <property type="match status" value="1"/>
</dbReference>
<dbReference type="SUPFAM" id="SSF57716">
    <property type="entry name" value="Glucocorticoid receptor-like (DNA-binding domain)"/>
    <property type="match status" value="1"/>
</dbReference>
<evidence type="ECO:0000313" key="9">
    <source>
        <dbReference type="Proteomes" id="UP001287286"/>
    </source>
</evidence>
<dbReference type="InterPro" id="IPR013088">
    <property type="entry name" value="Znf_NHR/GATA"/>
</dbReference>
<dbReference type="PROSITE" id="PS50112">
    <property type="entry name" value="PAS"/>
    <property type="match status" value="1"/>
</dbReference>
<accession>A0ABR0BH96</accession>
<dbReference type="NCBIfam" id="TIGR00229">
    <property type="entry name" value="sensory_box"/>
    <property type="match status" value="1"/>
</dbReference>
<comment type="caution">
    <text evidence="8">The sequence shown here is derived from an EMBL/GenBank/DDBJ whole genome shotgun (WGS) entry which is preliminary data.</text>
</comment>
<keyword evidence="1" id="KW-0479">Metal-binding</keyword>
<dbReference type="SMART" id="SM00091">
    <property type="entry name" value="PAS"/>
    <property type="match status" value="1"/>
</dbReference>
<dbReference type="SMART" id="SM00401">
    <property type="entry name" value="ZnF_GATA"/>
    <property type="match status" value="1"/>
</dbReference>
<evidence type="ECO:0000256" key="5">
    <source>
        <dbReference type="SAM" id="MobiDB-lite"/>
    </source>
</evidence>
<evidence type="ECO:0000256" key="2">
    <source>
        <dbReference type="ARBA" id="ARBA00022771"/>
    </source>
</evidence>
<dbReference type="InterPro" id="IPR052138">
    <property type="entry name" value="GATA_ZnFinger_Domain"/>
</dbReference>
<dbReference type="PROSITE" id="PS50114">
    <property type="entry name" value="GATA_ZN_FINGER_2"/>
    <property type="match status" value="1"/>
</dbReference>
<evidence type="ECO:0000259" key="7">
    <source>
        <dbReference type="PROSITE" id="PS50114"/>
    </source>
</evidence>
<evidence type="ECO:0000256" key="1">
    <source>
        <dbReference type="ARBA" id="ARBA00022723"/>
    </source>
</evidence>
<sequence length="364" mass="39990">MAADAIDKTLPSRSSWPAAINDSLCALLHILDANGRVTYLSRGVFILAGYTSDELLGSSFRDLLHPDDQETFTSEFQDTATSVSPFHMIYRFRKKDGSYIILDAVGHTHFASPSFAQMSGLQPPYCQAVFVTARPYLNKSATLLDSYLERKMTQETLVRRILDLRAEQEADSEEDNRELIRSRASRTIASPDDAVPPPATDSHRSNSLTGTCNNGQTQLSEGPSPRENLVEDTVSEVLSHKTSEISRTDLIQRFTGLTCLEEERGCSTTTHSAGPLLVEGDAGIQIPSKRLVWADGDKSKSTRQEGRICANCGTLESPEWRKGPDGPKTLCNACGLRWSKQKMSNVANSVMAEGSRVLTSNKRA</sequence>
<evidence type="ECO:0000313" key="8">
    <source>
        <dbReference type="EMBL" id="KAK4077304.1"/>
    </source>
</evidence>